<dbReference type="EMBL" id="JAWQEG010005867">
    <property type="protein sequence ID" value="KAK3856490.1"/>
    <property type="molecule type" value="Genomic_DNA"/>
</dbReference>
<sequence length="479" mass="54134">MATLDELEQRLYPSDGSDPTPNESCHVYHHSILQLSNNANSTAQLIRAIDVGKQAVGILFKDCNESRTMHWARLAAFAASMVAKRSKYFCEPLSVHVIRDINCLLSHWEPSISTQNVTLDQSACLKNWMLSVFCDARTCPDPRVRVLMLRFLAFYWHHAELDTKAALRTVSGLILNYEALDEETLLPTDRRGEEKGEPGLLYPLMFLLEGLGRHGYLDHMCQAAITQVRRLIPGPETRCLATLVKRTCRSAERIKAMYMMFDIKAPYILESLTGVVKFFGVLVTSQSTVHAYESPGLLKLASDSLVDMISSILEIGPILQLESTTGYADLIGMVNKTLESLALRGDSPKSVWIKVQQDHSHVFPRFTRQTQTMGLSLLFLSPSAGAREASWAEEMEEVPTKYLDSLTQDIMTEPVRLLTSGMTVDHSTIITLLLTSITPFDPFTRLPLCHSSFKSLPRLKRQIREWKNRKHCNREMEEE</sequence>
<dbReference type="Pfam" id="PF04564">
    <property type="entry name" value="U-box"/>
    <property type="match status" value="1"/>
</dbReference>
<dbReference type="PANTHER" id="PTHR13931">
    <property type="entry name" value="UBIQUITINATION FACTOR E4"/>
    <property type="match status" value="1"/>
</dbReference>
<dbReference type="GO" id="GO:0005737">
    <property type="term" value="C:cytoplasm"/>
    <property type="evidence" value="ECO:0007669"/>
    <property type="project" value="TreeGrafter"/>
</dbReference>
<name>A0AAE1BTD7_PETCI</name>
<dbReference type="GO" id="GO:0000209">
    <property type="term" value="P:protein polyubiquitination"/>
    <property type="evidence" value="ECO:0007669"/>
    <property type="project" value="TreeGrafter"/>
</dbReference>
<dbReference type="InterPro" id="IPR045132">
    <property type="entry name" value="UBE4"/>
</dbReference>
<accession>A0AAE1BTD7</accession>
<dbReference type="GO" id="GO:0005634">
    <property type="term" value="C:nucleus"/>
    <property type="evidence" value="ECO:0007669"/>
    <property type="project" value="TreeGrafter"/>
</dbReference>
<evidence type="ECO:0000259" key="1">
    <source>
        <dbReference type="SMART" id="SM00504"/>
    </source>
</evidence>
<dbReference type="GO" id="GO:0036503">
    <property type="term" value="P:ERAD pathway"/>
    <property type="evidence" value="ECO:0007669"/>
    <property type="project" value="InterPro"/>
</dbReference>
<dbReference type="SMART" id="SM00504">
    <property type="entry name" value="Ubox"/>
    <property type="match status" value="1"/>
</dbReference>
<keyword evidence="3" id="KW-1185">Reference proteome</keyword>
<evidence type="ECO:0000313" key="3">
    <source>
        <dbReference type="Proteomes" id="UP001286313"/>
    </source>
</evidence>
<proteinExistence type="predicted"/>
<reference evidence="2" key="1">
    <citation type="submission" date="2023-10" db="EMBL/GenBank/DDBJ databases">
        <title>Genome assemblies of two species of porcelain crab, Petrolisthes cinctipes and Petrolisthes manimaculis (Anomura: Porcellanidae).</title>
        <authorList>
            <person name="Angst P."/>
        </authorList>
    </citation>
    <scope>NUCLEOTIDE SEQUENCE</scope>
    <source>
        <strain evidence="2">PB745_01</strain>
        <tissue evidence="2">Gill</tissue>
    </source>
</reference>
<dbReference type="GO" id="GO:0000151">
    <property type="term" value="C:ubiquitin ligase complex"/>
    <property type="evidence" value="ECO:0007669"/>
    <property type="project" value="InterPro"/>
</dbReference>
<protein>
    <recommendedName>
        <fullName evidence="1">U-box domain-containing protein</fullName>
    </recommendedName>
</protein>
<dbReference type="InterPro" id="IPR003613">
    <property type="entry name" value="Ubox_domain"/>
</dbReference>
<comment type="caution">
    <text evidence="2">The sequence shown here is derived from an EMBL/GenBank/DDBJ whole genome shotgun (WGS) entry which is preliminary data.</text>
</comment>
<dbReference type="Gene3D" id="3.30.40.10">
    <property type="entry name" value="Zinc/RING finger domain, C3HC4 (zinc finger)"/>
    <property type="match status" value="1"/>
</dbReference>
<gene>
    <name evidence="2" type="ORF">Pcinc_037184</name>
</gene>
<dbReference type="PANTHER" id="PTHR13931:SF2">
    <property type="entry name" value="UBIQUITIN CONJUGATION FACTOR E4 B"/>
    <property type="match status" value="1"/>
</dbReference>
<organism evidence="2 3">
    <name type="scientific">Petrolisthes cinctipes</name>
    <name type="common">Flat porcelain crab</name>
    <dbReference type="NCBI Taxonomy" id="88211"/>
    <lineage>
        <taxon>Eukaryota</taxon>
        <taxon>Metazoa</taxon>
        <taxon>Ecdysozoa</taxon>
        <taxon>Arthropoda</taxon>
        <taxon>Crustacea</taxon>
        <taxon>Multicrustacea</taxon>
        <taxon>Malacostraca</taxon>
        <taxon>Eumalacostraca</taxon>
        <taxon>Eucarida</taxon>
        <taxon>Decapoda</taxon>
        <taxon>Pleocyemata</taxon>
        <taxon>Anomura</taxon>
        <taxon>Galatheoidea</taxon>
        <taxon>Porcellanidae</taxon>
        <taxon>Petrolisthes</taxon>
    </lineage>
</organism>
<dbReference type="InterPro" id="IPR013083">
    <property type="entry name" value="Znf_RING/FYVE/PHD"/>
</dbReference>
<dbReference type="SUPFAM" id="SSF57850">
    <property type="entry name" value="RING/U-box"/>
    <property type="match status" value="1"/>
</dbReference>
<evidence type="ECO:0000313" key="2">
    <source>
        <dbReference type="EMBL" id="KAK3856490.1"/>
    </source>
</evidence>
<dbReference type="GO" id="GO:0034450">
    <property type="term" value="F:ubiquitin-ubiquitin ligase activity"/>
    <property type="evidence" value="ECO:0007669"/>
    <property type="project" value="InterPro"/>
</dbReference>
<feature type="domain" description="U-box" evidence="1">
    <location>
        <begin position="401"/>
        <end position="466"/>
    </location>
</feature>
<dbReference type="Proteomes" id="UP001286313">
    <property type="component" value="Unassembled WGS sequence"/>
</dbReference>
<dbReference type="AlphaFoldDB" id="A0AAE1BTD7"/>